<feature type="region of interest" description="Disordered" evidence="1">
    <location>
        <begin position="1"/>
        <end position="62"/>
    </location>
</feature>
<evidence type="ECO:0000313" key="2">
    <source>
        <dbReference type="EMBL" id="KKZ68731.1"/>
    </source>
</evidence>
<protein>
    <submittedName>
        <fullName evidence="2">Uncharacterized protein</fullName>
    </submittedName>
</protein>
<name>A0A0G2JC73_9EURO</name>
<dbReference type="VEuPathDB" id="FungiDB:EMCG_05640"/>
<feature type="compositionally biased region" description="Pro residues" evidence="1">
    <location>
        <begin position="1"/>
        <end position="15"/>
    </location>
</feature>
<accession>A0A0G2JC73</accession>
<dbReference type="EMBL" id="LCZI01000059">
    <property type="protein sequence ID" value="KKZ68731.1"/>
    <property type="molecule type" value="Genomic_DNA"/>
</dbReference>
<gene>
    <name evidence="2" type="ORF">EMCG_05640</name>
</gene>
<proteinExistence type="predicted"/>
<dbReference type="Proteomes" id="UP000034164">
    <property type="component" value="Unassembled WGS sequence"/>
</dbReference>
<feature type="non-terminal residue" evidence="2">
    <location>
        <position position="62"/>
    </location>
</feature>
<reference evidence="3" key="1">
    <citation type="journal article" date="2015" name="PLoS Genet.">
        <title>The dynamic genome and transcriptome of the human fungal pathogen Blastomyces and close relative Emmonsia.</title>
        <authorList>
            <person name="Munoz J.F."/>
            <person name="Gauthier G.M."/>
            <person name="Desjardins C.A."/>
            <person name="Gallo J.E."/>
            <person name="Holder J."/>
            <person name="Sullivan T.D."/>
            <person name="Marty A.J."/>
            <person name="Carmen J.C."/>
            <person name="Chen Z."/>
            <person name="Ding L."/>
            <person name="Gujja S."/>
            <person name="Magrini V."/>
            <person name="Misas E."/>
            <person name="Mitreva M."/>
            <person name="Priest M."/>
            <person name="Saif S."/>
            <person name="Whiston E.A."/>
            <person name="Young S."/>
            <person name="Zeng Q."/>
            <person name="Goldman W.E."/>
            <person name="Mardis E.R."/>
            <person name="Taylor J.W."/>
            <person name="McEwen J.G."/>
            <person name="Clay O.K."/>
            <person name="Klein B.S."/>
            <person name="Cuomo C.A."/>
        </authorList>
    </citation>
    <scope>NUCLEOTIDE SEQUENCE [LARGE SCALE GENOMIC DNA]</scope>
    <source>
        <strain evidence="3">UAMH 3008</strain>
    </source>
</reference>
<feature type="compositionally biased region" description="Basic residues" evidence="1">
    <location>
        <begin position="16"/>
        <end position="28"/>
    </location>
</feature>
<feature type="non-terminal residue" evidence="2">
    <location>
        <position position="1"/>
    </location>
</feature>
<evidence type="ECO:0000256" key="1">
    <source>
        <dbReference type="SAM" id="MobiDB-lite"/>
    </source>
</evidence>
<organism evidence="2 3">
    <name type="scientific">[Emmonsia] crescens</name>
    <dbReference type="NCBI Taxonomy" id="73230"/>
    <lineage>
        <taxon>Eukaryota</taxon>
        <taxon>Fungi</taxon>
        <taxon>Dikarya</taxon>
        <taxon>Ascomycota</taxon>
        <taxon>Pezizomycotina</taxon>
        <taxon>Eurotiomycetes</taxon>
        <taxon>Eurotiomycetidae</taxon>
        <taxon>Onygenales</taxon>
        <taxon>Ajellomycetaceae</taxon>
        <taxon>Emergomyces</taxon>
    </lineage>
</organism>
<sequence length="62" mass="7196">NPPSSPQSPKTPPPPARRKRPPRPKSKLQSHYPNQICPPRTHRRSTRSRPWYPTAYRPCTPC</sequence>
<dbReference type="AlphaFoldDB" id="A0A0G2JC73"/>
<evidence type="ECO:0000313" key="3">
    <source>
        <dbReference type="Proteomes" id="UP000034164"/>
    </source>
</evidence>
<comment type="caution">
    <text evidence="2">The sequence shown here is derived from an EMBL/GenBank/DDBJ whole genome shotgun (WGS) entry which is preliminary data.</text>
</comment>